<evidence type="ECO:0000313" key="4">
    <source>
        <dbReference type="Proteomes" id="UP000799536"/>
    </source>
</evidence>
<keyword evidence="2" id="KW-0812">Transmembrane</keyword>
<organism evidence="3 4">
    <name type="scientific">Delitschia confertaspora ATCC 74209</name>
    <dbReference type="NCBI Taxonomy" id="1513339"/>
    <lineage>
        <taxon>Eukaryota</taxon>
        <taxon>Fungi</taxon>
        <taxon>Dikarya</taxon>
        <taxon>Ascomycota</taxon>
        <taxon>Pezizomycotina</taxon>
        <taxon>Dothideomycetes</taxon>
        <taxon>Pleosporomycetidae</taxon>
        <taxon>Pleosporales</taxon>
        <taxon>Delitschiaceae</taxon>
        <taxon>Delitschia</taxon>
    </lineage>
</organism>
<feature type="region of interest" description="Disordered" evidence="1">
    <location>
        <begin position="1"/>
        <end position="41"/>
    </location>
</feature>
<evidence type="ECO:0000256" key="2">
    <source>
        <dbReference type="SAM" id="Phobius"/>
    </source>
</evidence>
<keyword evidence="4" id="KW-1185">Reference proteome</keyword>
<gene>
    <name evidence="3" type="ORF">GQ43DRAFT_474099</name>
</gene>
<proteinExistence type="predicted"/>
<keyword evidence="2" id="KW-0472">Membrane</keyword>
<feature type="transmembrane region" description="Helical" evidence="2">
    <location>
        <begin position="136"/>
        <end position="154"/>
    </location>
</feature>
<dbReference type="SUPFAM" id="SSF46934">
    <property type="entry name" value="UBA-like"/>
    <property type="match status" value="1"/>
</dbReference>
<sequence>MPAKRKATSTVGASAATETTKKARTTKTLEMKDENNGNTWQMDTVAQAVPDVEPKDKDKGKKTTSSRGMLTLSFLISIEVGVGVGVGDGAVAGEHLDALNAQVRRCWGAGRLRCVTTFTTSTTGNVYIALSVRVSATKACLILYCSILALLLLLRRHHRCLTEFAALKEEYEAVIDEKLTMPPGYTTAQKQAIAQFMSFTSADRSTAAKILKSHNWDQQHAVNT</sequence>
<keyword evidence="2" id="KW-1133">Transmembrane helix</keyword>
<protein>
    <submittedName>
        <fullName evidence="3">Uncharacterized protein</fullName>
    </submittedName>
</protein>
<dbReference type="OrthoDB" id="27198at2759"/>
<reference evidence="3" key="1">
    <citation type="journal article" date="2020" name="Stud. Mycol.">
        <title>101 Dothideomycetes genomes: a test case for predicting lifestyles and emergence of pathogens.</title>
        <authorList>
            <person name="Haridas S."/>
            <person name="Albert R."/>
            <person name="Binder M."/>
            <person name="Bloem J."/>
            <person name="Labutti K."/>
            <person name="Salamov A."/>
            <person name="Andreopoulos B."/>
            <person name="Baker S."/>
            <person name="Barry K."/>
            <person name="Bills G."/>
            <person name="Bluhm B."/>
            <person name="Cannon C."/>
            <person name="Castanera R."/>
            <person name="Culley D."/>
            <person name="Daum C."/>
            <person name="Ezra D."/>
            <person name="Gonzalez J."/>
            <person name="Henrissat B."/>
            <person name="Kuo A."/>
            <person name="Liang C."/>
            <person name="Lipzen A."/>
            <person name="Lutzoni F."/>
            <person name="Magnuson J."/>
            <person name="Mondo S."/>
            <person name="Nolan M."/>
            <person name="Ohm R."/>
            <person name="Pangilinan J."/>
            <person name="Park H.-J."/>
            <person name="Ramirez L."/>
            <person name="Alfaro M."/>
            <person name="Sun H."/>
            <person name="Tritt A."/>
            <person name="Yoshinaga Y."/>
            <person name="Zwiers L.-H."/>
            <person name="Turgeon B."/>
            <person name="Goodwin S."/>
            <person name="Spatafora J."/>
            <person name="Crous P."/>
            <person name="Grigoriev I."/>
        </authorList>
    </citation>
    <scope>NUCLEOTIDE SEQUENCE</scope>
    <source>
        <strain evidence="3">ATCC 74209</strain>
    </source>
</reference>
<evidence type="ECO:0000256" key="1">
    <source>
        <dbReference type="SAM" id="MobiDB-lite"/>
    </source>
</evidence>
<dbReference type="InterPro" id="IPR009060">
    <property type="entry name" value="UBA-like_sf"/>
</dbReference>
<evidence type="ECO:0000313" key="3">
    <source>
        <dbReference type="EMBL" id="KAF2198917.1"/>
    </source>
</evidence>
<dbReference type="EMBL" id="ML994108">
    <property type="protein sequence ID" value="KAF2198917.1"/>
    <property type="molecule type" value="Genomic_DNA"/>
</dbReference>
<dbReference type="Proteomes" id="UP000799536">
    <property type="component" value="Unassembled WGS sequence"/>
</dbReference>
<accession>A0A9P4JGD3</accession>
<name>A0A9P4JGD3_9PLEO</name>
<feature type="transmembrane region" description="Helical" evidence="2">
    <location>
        <begin position="69"/>
        <end position="87"/>
    </location>
</feature>
<dbReference type="Gene3D" id="1.10.8.10">
    <property type="entry name" value="DNA helicase RuvA subunit, C-terminal domain"/>
    <property type="match status" value="1"/>
</dbReference>
<dbReference type="Pfam" id="PF14555">
    <property type="entry name" value="UBA_4"/>
    <property type="match status" value="1"/>
</dbReference>
<dbReference type="AlphaFoldDB" id="A0A9P4JGD3"/>
<comment type="caution">
    <text evidence="3">The sequence shown here is derived from an EMBL/GenBank/DDBJ whole genome shotgun (WGS) entry which is preliminary data.</text>
</comment>